<keyword evidence="3" id="KW-0919">Taste</keyword>
<gene>
    <name evidence="15" type="primary">LOC103582083</name>
</gene>
<dbReference type="PANTHER" id="PTHR11394:SF23">
    <property type="entry name" value="TASTE RECEPTOR TYPE 2 MEMBER 14"/>
    <property type="match status" value="1"/>
</dbReference>
<dbReference type="Gene3D" id="1.20.1070.10">
    <property type="entry name" value="Rhodopsin 7-helix transmembrane proteins"/>
    <property type="match status" value="1"/>
</dbReference>
<evidence type="ECO:0000256" key="4">
    <source>
        <dbReference type="ARBA" id="ARBA00022606"/>
    </source>
</evidence>
<keyword evidence="11" id="KW-0807">Transducer</keyword>
<evidence type="ECO:0000256" key="9">
    <source>
        <dbReference type="ARBA" id="ARBA00023170"/>
    </source>
</evidence>
<evidence type="ECO:0000256" key="5">
    <source>
        <dbReference type="ARBA" id="ARBA00022692"/>
    </source>
</evidence>
<keyword evidence="4" id="KW-0716">Sensory transduction</keyword>
<keyword evidence="8 13" id="KW-0472">Membrane</keyword>
<evidence type="ECO:0000256" key="2">
    <source>
        <dbReference type="ARBA" id="ARBA00007376"/>
    </source>
</evidence>
<keyword evidence="7" id="KW-0297">G-protein coupled receptor</keyword>
<sequence>FLKIANFSNPVFLHLKHRLEMIVLVIVLGTLVFMPFNLTMISIYISIQIHSYKRNMTSSSRKSDTETFSKLIIFTMGSFIPFSASLSFFLLLIFSLWKHLKNMKVSATGFRDPSVSAHMRAMISVMFSLSLFAIYFLSLQITTFHSEVLQNKLVLMFVQTTASAYPSVHTLILILANGELRKASLLVLWQLRCC</sequence>
<dbReference type="RefSeq" id="XP_008561992.1">
    <property type="nucleotide sequence ID" value="XM_008563770.1"/>
</dbReference>
<evidence type="ECO:0000313" key="14">
    <source>
        <dbReference type="Proteomes" id="UP000694923"/>
    </source>
</evidence>
<evidence type="ECO:0000256" key="3">
    <source>
        <dbReference type="ARBA" id="ARBA00022480"/>
    </source>
</evidence>
<evidence type="ECO:0000256" key="7">
    <source>
        <dbReference type="ARBA" id="ARBA00023040"/>
    </source>
</evidence>
<dbReference type="GeneID" id="103582083"/>
<dbReference type="Proteomes" id="UP000694923">
    <property type="component" value="Unplaced"/>
</dbReference>
<evidence type="ECO:0000256" key="8">
    <source>
        <dbReference type="ARBA" id="ARBA00023136"/>
    </source>
</evidence>
<feature type="transmembrane region" description="Helical" evidence="13">
    <location>
        <begin position="68"/>
        <end position="97"/>
    </location>
</feature>
<feature type="transmembrane region" description="Helical" evidence="13">
    <location>
        <begin position="117"/>
        <end position="141"/>
    </location>
</feature>
<dbReference type="Pfam" id="PF05296">
    <property type="entry name" value="TAS2R"/>
    <property type="match status" value="1"/>
</dbReference>
<comment type="similarity">
    <text evidence="2 12">Belongs to the G-protein coupled receptor T2R family.</text>
</comment>
<proteinExistence type="inferred from homology"/>
<organism evidence="14 15">
    <name type="scientific">Galeopterus variegatus</name>
    <name type="common">Malayan flying lemur</name>
    <name type="synonym">Cynocephalus variegatus</name>
    <dbReference type="NCBI Taxonomy" id="482537"/>
    <lineage>
        <taxon>Eukaryota</taxon>
        <taxon>Metazoa</taxon>
        <taxon>Chordata</taxon>
        <taxon>Craniata</taxon>
        <taxon>Vertebrata</taxon>
        <taxon>Euteleostomi</taxon>
        <taxon>Mammalia</taxon>
        <taxon>Eutheria</taxon>
        <taxon>Euarchontoglires</taxon>
        <taxon>Dermoptera</taxon>
        <taxon>Cynocephalidae</taxon>
        <taxon>Galeopterus</taxon>
    </lineage>
</organism>
<comment type="subcellular location">
    <subcellularLocation>
        <location evidence="1">Membrane</location>
        <topology evidence="1">Multi-pass membrane protein</topology>
    </subcellularLocation>
</comment>
<keyword evidence="10" id="KW-0325">Glycoprotein</keyword>
<feature type="non-terminal residue" evidence="15">
    <location>
        <position position="1"/>
    </location>
</feature>
<evidence type="ECO:0000256" key="13">
    <source>
        <dbReference type="SAM" id="Phobius"/>
    </source>
</evidence>
<feature type="transmembrane region" description="Helical" evidence="13">
    <location>
        <begin position="21"/>
        <end position="47"/>
    </location>
</feature>
<dbReference type="SUPFAM" id="SSF81321">
    <property type="entry name" value="Family A G protein-coupled receptor-like"/>
    <property type="match status" value="1"/>
</dbReference>
<keyword evidence="6 13" id="KW-1133">Transmembrane helix</keyword>
<keyword evidence="5 13" id="KW-0812">Transmembrane</keyword>
<keyword evidence="14" id="KW-1185">Reference proteome</keyword>
<keyword evidence="9" id="KW-0675">Receptor</keyword>
<name>A0ABM0Q0V1_GALVR</name>
<evidence type="ECO:0000313" key="15">
    <source>
        <dbReference type="RefSeq" id="XP_008561992.1"/>
    </source>
</evidence>
<evidence type="ECO:0000256" key="6">
    <source>
        <dbReference type="ARBA" id="ARBA00022989"/>
    </source>
</evidence>
<dbReference type="PANTHER" id="PTHR11394">
    <property type="entry name" value="TASTE RECEPTOR TYPE 2"/>
    <property type="match status" value="1"/>
</dbReference>
<reference evidence="15" key="1">
    <citation type="submission" date="2025-08" db="UniProtKB">
        <authorList>
            <consortium name="RefSeq"/>
        </authorList>
    </citation>
    <scope>IDENTIFICATION</scope>
</reference>
<accession>A0ABM0Q0V1</accession>
<evidence type="ECO:0000256" key="11">
    <source>
        <dbReference type="ARBA" id="ARBA00023224"/>
    </source>
</evidence>
<evidence type="ECO:0000256" key="1">
    <source>
        <dbReference type="ARBA" id="ARBA00004141"/>
    </source>
</evidence>
<evidence type="ECO:0000256" key="12">
    <source>
        <dbReference type="RuleBase" id="RU004423"/>
    </source>
</evidence>
<protein>
    <submittedName>
        <fullName evidence="15">Taste receptor type 2 member 19-like</fullName>
    </submittedName>
</protein>
<dbReference type="InterPro" id="IPR007960">
    <property type="entry name" value="TAS2R"/>
</dbReference>
<feature type="transmembrane region" description="Helical" evidence="13">
    <location>
        <begin position="153"/>
        <end position="176"/>
    </location>
</feature>
<evidence type="ECO:0000256" key="10">
    <source>
        <dbReference type="ARBA" id="ARBA00023180"/>
    </source>
</evidence>